<reference evidence="2 3" key="1">
    <citation type="submission" date="2020-06" db="EMBL/GenBank/DDBJ databases">
        <title>Taxonomy, biology and ecology of Rhodococcus bacteria occurring in California pistachio and other woody hosts as revealed by genome sequence analyses.</title>
        <authorList>
            <person name="Gai Y."/>
            <person name="Riely B."/>
        </authorList>
    </citation>
    <scope>NUCLEOTIDE SEQUENCE [LARGE SCALE GENOMIC DNA]</scope>
    <source>
        <strain evidence="2 3">BP-284</strain>
    </source>
</reference>
<name>A0ABS7NX12_9NOCA</name>
<feature type="transmembrane region" description="Helical" evidence="1">
    <location>
        <begin position="18"/>
        <end position="40"/>
    </location>
</feature>
<comment type="caution">
    <text evidence="2">The sequence shown here is derived from an EMBL/GenBank/DDBJ whole genome shotgun (WGS) entry which is preliminary data.</text>
</comment>
<gene>
    <name evidence="2" type="ORF">HQ605_17180</name>
</gene>
<evidence type="ECO:0008006" key="4">
    <source>
        <dbReference type="Google" id="ProtNLM"/>
    </source>
</evidence>
<feature type="transmembrane region" description="Helical" evidence="1">
    <location>
        <begin position="61"/>
        <end position="86"/>
    </location>
</feature>
<evidence type="ECO:0000256" key="1">
    <source>
        <dbReference type="SAM" id="Phobius"/>
    </source>
</evidence>
<keyword evidence="1" id="KW-0472">Membrane</keyword>
<evidence type="ECO:0000313" key="2">
    <source>
        <dbReference type="EMBL" id="MBY6322561.1"/>
    </source>
</evidence>
<keyword evidence="3" id="KW-1185">Reference proteome</keyword>
<keyword evidence="1" id="KW-1133">Transmembrane helix</keyword>
<dbReference type="RefSeq" id="WP_157889501.1">
    <property type="nucleotide sequence ID" value="NZ_JABUKE010000023.1"/>
</dbReference>
<protein>
    <recommendedName>
        <fullName evidence="4">Tryptophan-associated transmembrane protein (Trp_oprn_chp)</fullName>
    </recommendedName>
</protein>
<evidence type="ECO:0000313" key="3">
    <source>
        <dbReference type="Proteomes" id="UP001520140"/>
    </source>
</evidence>
<keyword evidence="1" id="KW-0812">Transmembrane</keyword>
<feature type="transmembrane region" description="Helical" evidence="1">
    <location>
        <begin position="98"/>
        <end position="130"/>
    </location>
</feature>
<dbReference type="Proteomes" id="UP001520140">
    <property type="component" value="Unassembled WGS sequence"/>
</dbReference>
<sequence length="167" mass="16957">MTAAMHGERSTAGASARWAWLVLASIVAIVAAVGVVAGSIREYQVSSCEIIDATATCMMSTLDIVGWGATAVVVGAALLCAVPALWPRPAARWGSVAALVLLGVGSLIMLGRIGFSVVAVALLGAVLAAAQGWHTSRRRSIHVGEIEVPLGTLLGRSVGPNETNGSS</sequence>
<organism evidence="2 3">
    <name type="scientific">Rhodococcoides kroppenstedtii</name>
    <dbReference type="NCBI Taxonomy" id="293050"/>
    <lineage>
        <taxon>Bacteria</taxon>
        <taxon>Bacillati</taxon>
        <taxon>Actinomycetota</taxon>
        <taxon>Actinomycetes</taxon>
        <taxon>Mycobacteriales</taxon>
        <taxon>Nocardiaceae</taxon>
        <taxon>Rhodococcoides</taxon>
    </lineage>
</organism>
<accession>A0ABS7NX12</accession>
<dbReference type="EMBL" id="JABUKG010000022">
    <property type="protein sequence ID" value="MBY6322561.1"/>
    <property type="molecule type" value="Genomic_DNA"/>
</dbReference>
<proteinExistence type="predicted"/>